<dbReference type="PANTHER" id="PTHR48081:SF33">
    <property type="entry name" value="KYNURENINE FORMAMIDASE"/>
    <property type="match status" value="1"/>
</dbReference>
<accession>A0A6J6U0R8</accession>
<evidence type="ECO:0000256" key="1">
    <source>
        <dbReference type="ARBA" id="ARBA00022801"/>
    </source>
</evidence>
<name>A0A6J6U0R8_9ZZZZ</name>
<dbReference type="InterPro" id="IPR029058">
    <property type="entry name" value="AB_hydrolase_fold"/>
</dbReference>
<dbReference type="Pfam" id="PF20434">
    <property type="entry name" value="BD-FAE"/>
    <property type="match status" value="1"/>
</dbReference>
<organism evidence="3">
    <name type="scientific">freshwater metagenome</name>
    <dbReference type="NCBI Taxonomy" id="449393"/>
    <lineage>
        <taxon>unclassified sequences</taxon>
        <taxon>metagenomes</taxon>
        <taxon>ecological metagenomes</taxon>
    </lineage>
</organism>
<dbReference type="SUPFAM" id="SSF53474">
    <property type="entry name" value="alpha/beta-Hydrolases"/>
    <property type="match status" value="1"/>
</dbReference>
<dbReference type="EMBL" id="CAEZZJ010000022">
    <property type="protein sequence ID" value="CAB4752875.1"/>
    <property type="molecule type" value="Genomic_DNA"/>
</dbReference>
<protein>
    <submittedName>
        <fullName evidence="3">Unannotated protein</fullName>
    </submittedName>
</protein>
<dbReference type="AlphaFoldDB" id="A0A6J6U0R8"/>
<reference evidence="3" key="1">
    <citation type="submission" date="2020-05" db="EMBL/GenBank/DDBJ databases">
        <authorList>
            <person name="Chiriac C."/>
            <person name="Salcher M."/>
            <person name="Ghai R."/>
            <person name="Kavagutti S V."/>
        </authorList>
    </citation>
    <scope>NUCLEOTIDE SEQUENCE</scope>
</reference>
<dbReference type="InterPro" id="IPR050300">
    <property type="entry name" value="GDXG_lipolytic_enzyme"/>
</dbReference>
<feature type="domain" description="BD-FAE-like" evidence="2">
    <location>
        <begin position="30"/>
        <end position="196"/>
    </location>
</feature>
<sequence length="239" mass="26327">MVPEDRSVFDLPYAQPVESLSYGKSSDQVIDFYQPKERNDSLIVLIHGGYWRPEYDRKHLAPLAEKLSENGWSVALIEYRRIIGNPDAAMGDVISAIGEVESKYKKLILIGHSAGGHLALLAANKLKLSAVIALAPVSDLLKAEELDLDEGAVADFLGAPASLRIDLDPMRQPIPSIPITLIHGSLDIRVPIGFSRNYVQRASSSDLKLIELEGVGHFELVDPRHETLRLICGELDGWN</sequence>
<dbReference type="GO" id="GO:0016787">
    <property type="term" value="F:hydrolase activity"/>
    <property type="evidence" value="ECO:0007669"/>
    <property type="project" value="UniProtKB-KW"/>
</dbReference>
<dbReference type="Gene3D" id="3.40.50.1820">
    <property type="entry name" value="alpha/beta hydrolase"/>
    <property type="match status" value="1"/>
</dbReference>
<dbReference type="PANTHER" id="PTHR48081">
    <property type="entry name" value="AB HYDROLASE SUPERFAMILY PROTEIN C4A8.06C"/>
    <property type="match status" value="1"/>
</dbReference>
<evidence type="ECO:0000313" key="3">
    <source>
        <dbReference type="EMBL" id="CAB4752875.1"/>
    </source>
</evidence>
<dbReference type="InterPro" id="IPR049492">
    <property type="entry name" value="BD-FAE-like_dom"/>
</dbReference>
<keyword evidence="1" id="KW-0378">Hydrolase</keyword>
<gene>
    <name evidence="3" type="ORF">UFOPK2852_00341</name>
</gene>
<proteinExistence type="predicted"/>
<evidence type="ECO:0000259" key="2">
    <source>
        <dbReference type="Pfam" id="PF20434"/>
    </source>
</evidence>